<dbReference type="SMART" id="SM00388">
    <property type="entry name" value="HisKA"/>
    <property type="match status" value="1"/>
</dbReference>
<feature type="region of interest" description="Disordered" evidence="9">
    <location>
        <begin position="335"/>
        <end position="371"/>
    </location>
</feature>
<dbReference type="SUPFAM" id="SSF55785">
    <property type="entry name" value="PYP-like sensor domain (PAS domain)"/>
    <property type="match status" value="1"/>
</dbReference>
<dbReference type="InterPro" id="IPR000014">
    <property type="entry name" value="PAS"/>
</dbReference>
<keyword evidence="4" id="KW-0808">Transferase</keyword>
<dbReference type="SUPFAM" id="SSF47384">
    <property type="entry name" value="Homodimeric domain of signal transducing histidine kinase"/>
    <property type="match status" value="1"/>
</dbReference>
<dbReference type="SUPFAM" id="SSF55874">
    <property type="entry name" value="ATPase domain of HSP90 chaperone/DNA topoisomerase II/histidine kinase"/>
    <property type="match status" value="1"/>
</dbReference>
<evidence type="ECO:0000313" key="13">
    <source>
        <dbReference type="EMBL" id="KPJ64095.1"/>
    </source>
</evidence>
<evidence type="ECO:0000256" key="3">
    <source>
        <dbReference type="ARBA" id="ARBA00022553"/>
    </source>
</evidence>
<feature type="domain" description="PAC" evidence="12">
    <location>
        <begin position="81"/>
        <end position="132"/>
    </location>
</feature>
<dbReference type="GO" id="GO:0000155">
    <property type="term" value="F:phosphorelay sensor kinase activity"/>
    <property type="evidence" value="ECO:0007669"/>
    <property type="project" value="InterPro"/>
</dbReference>
<dbReference type="Pfam" id="PF08448">
    <property type="entry name" value="PAS_4"/>
    <property type="match status" value="1"/>
</dbReference>
<dbReference type="GO" id="GO:0005524">
    <property type="term" value="F:ATP binding"/>
    <property type="evidence" value="ECO:0007669"/>
    <property type="project" value="UniProtKB-KW"/>
</dbReference>
<evidence type="ECO:0000259" key="10">
    <source>
        <dbReference type="PROSITE" id="PS50109"/>
    </source>
</evidence>
<dbReference type="InterPro" id="IPR003594">
    <property type="entry name" value="HATPase_dom"/>
</dbReference>
<dbReference type="CDD" id="cd00082">
    <property type="entry name" value="HisKA"/>
    <property type="match status" value="1"/>
</dbReference>
<dbReference type="Gene3D" id="1.10.287.130">
    <property type="match status" value="1"/>
</dbReference>
<dbReference type="Proteomes" id="UP000052020">
    <property type="component" value="Unassembled WGS sequence"/>
</dbReference>
<dbReference type="InterPro" id="IPR035965">
    <property type="entry name" value="PAS-like_dom_sf"/>
</dbReference>
<dbReference type="InterPro" id="IPR004358">
    <property type="entry name" value="Sig_transdc_His_kin-like_C"/>
</dbReference>
<dbReference type="InterPro" id="IPR013656">
    <property type="entry name" value="PAS_4"/>
</dbReference>
<dbReference type="CDD" id="cd00130">
    <property type="entry name" value="PAS"/>
    <property type="match status" value="1"/>
</dbReference>
<keyword evidence="8" id="KW-0902">Two-component regulatory system</keyword>
<dbReference type="Gene3D" id="3.30.450.20">
    <property type="entry name" value="PAS domain"/>
    <property type="match status" value="1"/>
</dbReference>
<dbReference type="PANTHER" id="PTHR43065">
    <property type="entry name" value="SENSOR HISTIDINE KINASE"/>
    <property type="match status" value="1"/>
</dbReference>
<proteinExistence type="predicted"/>
<evidence type="ECO:0000256" key="6">
    <source>
        <dbReference type="ARBA" id="ARBA00022777"/>
    </source>
</evidence>
<dbReference type="PROSITE" id="PS50109">
    <property type="entry name" value="HIS_KIN"/>
    <property type="match status" value="1"/>
</dbReference>
<dbReference type="SMART" id="SM00387">
    <property type="entry name" value="HATPase_c"/>
    <property type="match status" value="1"/>
</dbReference>
<evidence type="ECO:0000256" key="8">
    <source>
        <dbReference type="ARBA" id="ARBA00023012"/>
    </source>
</evidence>
<dbReference type="Gene3D" id="3.30.565.10">
    <property type="entry name" value="Histidine kinase-like ATPase, C-terminal domain"/>
    <property type="match status" value="1"/>
</dbReference>
<feature type="domain" description="PAS" evidence="11">
    <location>
        <begin position="1"/>
        <end position="37"/>
    </location>
</feature>
<dbReference type="PROSITE" id="PS50113">
    <property type="entry name" value="PAC"/>
    <property type="match status" value="1"/>
</dbReference>
<dbReference type="PRINTS" id="PR00344">
    <property type="entry name" value="BCTRLSENSOR"/>
</dbReference>
<feature type="domain" description="Histidine kinase" evidence="10">
    <location>
        <begin position="145"/>
        <end position="334"/>
    </location>
</feature>
<dbReference type="Pfam" id="PF00512">
    <property type="entry name" value="HisKA"/>
    <property type="match status" value="1"/>
</dbReference>
<evidence type="ECO:0000259" key="11">
    <source>
        <dbReference type="PROSITE" id="PS50112"/>
    </source>
</evidence>
<dbReference type="PROSITE" id="PS50112">
    <property type="entry name" value="PAS"/>
    <property type="match status" value="1"/>
</dbReference>
<protein>
    <recommendedName>
        <fullName evidence="2">histidine kinase</fullName>
        <ecNumber evidence="2">2.7.13.3</ecNumber>
    </recommendedName>
</protein>
<dbReference type="Pfam" id="PF02518">
    <property type="entry name" value="HATPase_c"/>
    <property type="match status" value="1"/>
</dbReference>
<sequence length="371" mass="41009">MERYGRWLLDSLSTGVVGLDTQGRILLWTRRAGELLGVNGNVIGRRFDQLIRRSVRRRQFPGVEMLIQIARDTMANGHPSSGHEFSYGPDRERGALSVECSPVRDEDGNLWGAALFLRDVTQRRQAEAEMRQVHQMAATGYLAACIAHEIRNPLSAIKAAAQYLQHECEDNPLIAQFASIIDDESNRLTRIVTDFLIYARPQPPSRAPIALPDRLPPVPVDRDQMQQVLVNLLHNALQAMEGGGTIRIRARLRRRSKDSGIAPAVEITVEDEGPGIPPKDLEHIFTPFFTTKTKGSGLGLPICQRIVESHGGTITCENAPGAGARCRIEVPVRPAGDARHDDADPPWPVSQLDLVAAHQPRLSPGQEDRLP</sequence>
<dbReference type="PATRIC" id="fig|1704032.3.peg.272"/>
<keyword evidence="3" id="KW-0597">Phosphoprotein</keyword>
<reference evidence="13 14" key="1">
    <citation type="journal article" date="2015" name="Microbiome">
        <title>Genomic resolution of linkages in carbon, nitrogen, and sulfur cycling among widespread estuary sediment bacteria.</title>
        <authorList>
            <person name="Baker B.J."/>
            <person name="Lazar C.S."/>
            <person name="Teske A.P."/>
            <person name="Dick G.J."/>
        </authorList>
    </citation>
    <scope>NUCLEOTIDE SEQUENCE [LARGE SCALE GENOMIC DNA]</scope>
    <source>
        <strain evidence="13">DG_56</strain>
    </source>
</reference>
<dbReference type="NCBIfam" id="TIGR00229">
    <property type="entry name" value="sensory_box"/>
    <property type="match status" value="1"/>
</dbReference>
<comment type="caution">
    <text evidence="13">The sequence shown here is derived from an EMBL/GenBank/DDBJ whole genome shotgun (WGS) entry which is preliminary data.</text>
</comment>
<evidence type="ECO:0000256" key="1">
    <source>
        <dbReference type="ARBA" id="ARBA00000085"/>
    </source>
</evidence>
<dbReference type="EMBL" id="LIZY01000043">
    <property type="protein sequence ID" value="KPJ64095.1"/>
    <property type="molecule type" value="Genomic_DNA"/>
</dbReference>
<dbReference type="InterPro" id="IPR003661">
    <property type="entry name" value="HisK_dim/P_dom"/>
</dbReference>
<evidence type="ECO:0000256" key="7">
    <source>
        <dbReference type="ARBA" id="ARBA00022840"/>
    </source>
</evidence>
<evidence type="ECO:0000256" key="9">
    <source>
        <dbReference type="SAM" id="MobiDB-lite"/>
    </source>
</evidence>
<evidence type="ECO:0000256" key="2">
    <source>
        <dbReference type="ARBA" id="ARBA00012438"/>
    </source>
</evidence>
<dbReference type="AlphaFoldDB" id="A0A0S7XP92"/>
<dbReference type="InterPro" id="IPR036097">
    <property type="entry name" value="HisK_dim/P_sf"/>
</dbReference>
<dbReference type="InterPro" id="IPR000700">
    <property type="entry name" value="PAS-assoc_C"/>
</dbReference>
<dbReference type="PANTHER" id="PTHR43065:SF10">
    <property type="entry name" value="PEROXIDE STRESS-ACTIVATED HISTIDINE KINASE MAK3"/>
    <property type="match status" value="1"/>
</dbReference>
<evidence type="ECO:0000256" key="5">
    <source>
        <dbReference type="ARBA" id="ARBA00022741"/>
    </source>
</evidence>
<keyword evidence="6" id="KW-0418">Kinase</keyword>
<evidence type="ECO:0000256" key="4">
    <source>
        <dbReference type="ARBA" id="ARBA00022679"/>
    </source>
</evidence>
<dbReference type="EC" id="2.7.13.3" evidence="2"/>
<dbReference type="InterPro" id="IPR005467">
    <property type="entry name" value="His_kinase_dom"/>
</dbReference>
<organism evidence="13 14">
    <name type="scientific">candidate division KD3-62 bacterium DG_56</name>
    <dbReference type="NCBI Taxonomy" id="1704032"/>
    <lineage>
        <taxon>Bacteria</taxon>
        <taxon>candidate division KD3-62</taxon>
    </lineage>
</organism>
<evidence type="ECO:0000259" key="12">
    <source>
        <dbReference type="PROSITE" id="PS50113"/>
    </source>
</evidence>
<comment type="catalytic activity">
    <reaction evidence="1">
        <text>ATP + protein L-histidine = ADP + protein N-phospho-L-histidine.</text>
        <dbReference type="EC" id="2.7.13.3"/>
    </reaction>
</comment>
<name>A0A0S7XP92_9BACT</name>
<keyword evidence="7" id="KW-0067">ATP-binding</keyword>
<gene>
    <name evidence="13" type="ORF">AMK68_02400</name>
</gene>
<evidence type="ECO:0000313" key="14">
    <source>
        <dbReference type="Proteomes" id="UP000052020"/>
    </source>
</evidence>
<keyword evidence="5" id="KW-0547">Nucleotide-binding</keyword>
<dbReference type="InterPro" id="IPR036890">
    <property type="entry name" value="HATPase_C_sf"/>
</dbReference>
<accession>A0A0S7XP92</accession>